<feature type="region of interest" description="Disordered" evidence="1">
    <location>
        <begin position="1"/>
        <end position="32"/>
    </location>
</feature>
<feature type="non-terminal residue" evidence="2">
    <location>
        <position position="83"/>
    </location>
</feature>
<dbReference type="EMBL" id="BKCJ011862707">
    <property type="protein sequence ID" value="GFD59250.1"/>
    <property type="molecule type" value="Genomic_DNA"/>
</dbReference>
<accession>A0A699XLR7</accession>
<evidence type="ECO:0000256" key="1">
    <source>
        <dbReference type="SAM" id="MobiDB-lite"/>
    </source>
</evidence>
<dbReference type="AlphaFoldDB" id="A0A699XLR7"/>
<reference evidence="2" key="1">
    <citation type="journal article" date="2019" name="Sci. Rep.">
        <title>Draft genome of Tanacetum cinerariifolium, the natural source of mosquito coil.</title>
        <authorList>
            <person name="Yamashiro T."/>
            <person name="Shiraishi A."/>
            <person name="Satake H."/>
            <person name="Nakayama K."/>
        </authorList>
    </citation>
    <scope>NUCLEOTIDE SEQUENCE</scope>
</reference>
<sequence length="83" mass="9255">QSPRKEVLSPTESQPVLPAQPTHSSSELSKEQKARLHKAIEFFLEIGGEQHLKSVTIAWEKAKTAFVEQVGLDDPDPHVKDNL</sequence>
<comment type="caution">
    <text evidence="2">The sequence shown here is derived from an EMBL/GenBank/DDBJ whole genome shotgun (WGS) entry which is preliminary data.</text>
</comment>
<proteinExistence type="predicted"/>
<gene>
    <name evidence="2" type="ORF">Tci_931219</name>
</gene>
<feature type="non-terminal residue" evidence="2">
    <location>
        <position position="1"/>
    </location>
</feature>
<name>A0A699XLR7_TANCI</name>
<evidence type="ECO:0000313" key="2">
    <source>
        <dbReference type="EMBL" id="GFD59250.1"/>
    </source>
</evidence>
<protein>
    <submittedName>
        <fullName evidence="2">Uncharacterized protein</fullName>
    </submittedName>
</protein>
<organism evidence="2">
    <name type="scientific">Tanacetum cinerariifolium</name>
    <name type="common">Dalmatian daisy</name>
    <name type="synonym">Chrysanthemum cinerariifolium</name>
    <dbReference type="NCBI Taxonomy" id="118510"/>
    <lineage>
        <taxon>Eukaryota</taxon>
        <taxon>Viridiplantae</taxon>
        <taxon>Streptophyta</taxon>
        <taxon>Embryophyta</taxon>
        <taxon>Tracheophyta</taxon>
        <taxon>Spermatophyta</taxon>
        <taxon>Magnoliopsida</taxon>
        <taxon>eudicotyledons</taxon>
        <taxon>Gunneridae</taxon>
        <taxon>Pentapetalae</taxon>
        <taxon>asterids</taxon>
        <taxon>campanulids</taxon>
        <taxon>Asterales</taxon>
        <taxon>Asteraceae</taxon>
        <taxon>Asteroideae</taxon>
        <taxon>Anthemideae</taxon>
        <taxon>Anthemidinae</taxon>
        <taxon>Tanacetum</taxon>
    </lineage>
</organism>